<keyword evidence="2" id="KW-1185">Reference proteome</keyword>
<evidence type="ECO:0000313" key="1">
    <source>
        <dbReference type="EMBL" id="VEN53029.1"/>
    </source>
</evidence>
<dbReference type="Proteomes" id="UP000410492">
    <property type="component" value="Unassembled WGS sequence"/>
</dbReference>
<dbReference type="EMBL" id="CAACVG010009368">
    <property type="protein sequence ID" value="VEN53029.1"/>
    <property type="molecule type" value="Genomic_DNA"/>
</dbReference>
<dbReference type="OrthoDB" id="6779508at2759"/>
<dbReference type="AlphaFoldDB" id="A0A653CYT7"/>
<organism evidence="1 2">
    <name type="scientific">Callosobruchus maculatus</name>
    <name type="common">Southern cowpea weevil</name>
    <name type="synonym">Pulse bruchid</name>
    <dbReference type="NCBI Taxonomy" id="64391"/>
    <lineage>
        <taxon>Eukaryota</taxon>
        <taxon>Metazoa</taxon>
        <taxon>Ecdysozoa</taxon>
        <taxon>Arthropoda</taxon>
        <taxon>Hexapoda</taxon>
        <taxon>Insecta</taxon>
        <taxon>Pterygota</taxon>
        <taxon>Neoptera</taxon>
        <taxon>Endopterygota</taxon>
        <taxon>Coleoptera</taxon>
        <taxon>Polyphaga</taxon>
        <taxon>Cucujiformia</taxon>
        <taxon>Chrysomeloidea</taxon>
        <taxon>Chrysomelidae</taxon>
        <taxon>Bruchinae</taxon>
        <taxon>Bruchini</taxon>
        <taxon>Callosobruchus</taxon>
    </lineage>
</organism>
<name>A0A653CYT7_CALMS</name>
<evidence type="ECO:0000313" key="2">
    <source>
        <dbReference type="Proteomes" id="UP000410492"/>
    </source>
</evidence>
<dbReference type="PANTHER" id="PTHR33776:SF3">
    <property type="entry name" value="PHD-TYPE DOMAIN-CONTAINING PROTEIN"/>
    <property type="match status" value="1"/>
</dbReference>
<proteinExistence type="predicted"/>
<protein>
    <recommendedName>
        <fullName evidence="3">Endonuclease/exonuclease/phosphatase domain-containing protein</fullName>
    </recommendedName>
</protein>
<reference evidence="1 2" key="1">
    <citation type="submission" date="2019-01" db="EMBL/GenBank/DDBJ databases">
        <authorList>
            <person name="Sayadi A."/>
        </authorList>
    </citation>
    <scope>NUCLEOTIDE SEQUENCE [LARGE SCALE GENOMIC DNA]</scope>
</reference>
<sequence>MSPSAYTGYHIKRYEYLTVDGFGRHAHDESQQHARSKLEPQEKIQEIVYLNAGSLLANYDAISVLIATLKPLVVCLSETHVTESICESEIAVTGYQVVRCDSVSRHTGGVTVYVRNDCKYCVQQNVSYEMNYWFLLLKIKVLNNAINLGCLYHSPNASHNVFLEFFENFLENVDLTQIYVVVGDFNIRWDLPEDTSTKKLATISKFAGFKQFVNFLTRITYESSSIIDLVFSNDYDIDTFPIDSKISDYETIALNLNLEHPVNNKMISYRNLDFHKISLEIIDYDWMYGSGNVNMVFENFFQNINTVLNNVCPQIHKIEKLHNKKWVNGAVKAAINDRNLANNKFLMTRSHDDWLNYKMKRNYAVGAMRLAKKQFYENKIDQARVYVKLENYGAEVQNGHLETIFLMLESRAAISWQHCRHHYEQ</sequence>
<gene>
    <name evidence="1" type="ORF">CALMAC_LOCUS12974</name>
</gene>
<dbReference type="InterPro" id="IPR036691">
    <property type="entry name" value="Endo/exonu/phosph_ase_sf"/>
</dbReference>
<evidence type="ECO:0008006" key="3">
    <source>
        <dbReference type="Google" id="ProtNLM"/>
    </source>
</evidence>
<dbReference type="SUPFAM" id="SSF56219">
    <property type="entry name" value="DNase I-like"/>
    <property type="match status" value="1"/>
</dbReference>
<dbReference type="Gene3D" id="3.60.10.10">
    <property type="entry name" value="Endonuclease/exonuclease/phosphatase"/>
    <property type="match status" value="1"/>
</dbReference>
<dbReference type="PANTHER" id="PTHR33776">
    <property type="entry name" value="ENDO/EXONUCLEASE/PHOSPHATASE DOMAIN-CONTAINING PROTEIN"/>
    <property type="match status" value="1"/>
</dbReference>
<accession>A0A653CYT7</accession>